<dbReference type="GO" id="GO:0000271">
    <property type="term" value="P:polysaccharide biosynthetic process"/>
    <property type="evidence" value="ECO:0007669"/>
    <property type="project" value="InterPro"/>
</dbReference>
<evidence type="ECO:0000259" key="9">
    <source>
        <dbReference type="Pfam" id="PF00483"/>
    </source>
</evidence>
<keyword evidence="6" id="KW-0342">GTP-binding</keyword>
<feature type="domain" description="Mannose-6-phosphate isomerase type II C-terminal" evidence="10">
    <location>
        <begin position="352"/>
        <end position="466"/>
    </location>
</feature>
<dbReference type="InterPro" id="IPR029044">
    <property type="entry name" value="Nucleotide-diphossugar_trans"/>
</dbReference>
<dbReference type="Gene3D" id="2.60.120.10">
    <property type="entry name" value="Jelly Rolls"/>
    <property type="match status" value="1"/>
</dbReference>
<dbReference type="InterPro" id="IPR054566">
    <property type="entry name" value="ManC/GMP-like_b-helix"/>
</dbReference>
<comment type="similarity">
    <text evidence="1 8">Belongs to the mannose-6-phosphate isomerase type 2 family.</text>
</comment>
<dbReference type="Proteomes" id="UP000184171">
    <property type="component" value="Unassembled WGS sequence"/>
</dbReference>
<dbReference type="Gene3D" id="3.90.550.10">
    <property type="entry name" value="Spore Coat Polysaccharide Biosynthesis Protein SpsA, Chain A"/>
    <property type="match status" value="1"/>
</dbReference>
<protein>
    <recommendedName>
        <fullName evidence="2">mannose-1-phosphate guanylyltransferase</fullName>
        <ecNumber evidence="2">2.7.7.13</ecNumber>
    </recommendedName>
</protein>
<gene>
    <name evidence="12" type="ORF">SAMN02745165_02650</name>
</gene>
<dbReference type="STRING" id="1122189.SAMN02745165_02650"/>
<evidence type="ECO:0000256" key="1">
    <source>
        <dbReference type="ARBA" id="ARBA00006115"/>
    </source>
</evidence>
<keyword evidence="13" id="KW-1185">Reference proteome</keyword>
<sequence>MLLPVVLSGGAGTRLWPLSRESYPKQLLPLTSDKTMLQETVLRLSGIADLGKPMVVCNEAHRFMVAEQLRQLDIGTDSIILEPCGRNTAPAVAIAAFQAQASGNDPLLLVLPADHLIGDVATFCQTVNAAVQLAEQGSLVTFGIVPNAPETGYGYIKAAENEIGGTGAFPVDQFVEKPDLQTAQSYLDSGKYYWNSGMFLFKASRYLDELEKFRPDIFSACRTAFLSLTADLDFLRLDQESFAASPSDSIDYAVMEKTADAVVLPLDAGWNDVGAWSALWDVQPQDKNGNVQFGDVLTEGANNCYLHATNRMIAAVGVEDLVVVETADAVLVAHRDKVQDVKGIVGQLKEQKRSEALLHRRVNRPWGAYEGIDVGERFQVKRITVNPGASLSLQKHHHRAEHWVVVKGTARVICGEKDLLLSENQSTYIPLGEVHRLENPGQIPLEMIEVQSGSYLGEDDIVRLEDNYGRKAD</sequence>
<feature type="domain" description="MannoseP isomerase/GMP-like beta-helix" evidence="11">
    <location>
        <begin position="301"/>
        <end position="348"/>
    </location>
</feature>
<evidence type="ECO:0000313" key="12">
    <source>
        <dbReference type="EMBL" id="SHJ56092.1"/>
    </source>
</evidence>
<evidence type="ECO:0000259" key="11">
    <source>
        <dbReference type="Pfam" id="PF22640"/>
    </source>
</evidence>
<evidence type="ECO:0000256" key="8">
    <source>
        <dbReference type="RuleBase" id="RU004190"/>
    </source>
</evidence>
<dbReference type="FunFam" id="3.90.550.10:FF:000046">
    <property type="entry name" value="Mannose-1-phosphate guanylyltransferase (GDP)"/>
    <property type="match status" value="1"/>
</dbReference>
<dbReference type="SUPFAM" id="SSF53448">
    <property type="entry name" value="Nucleotide-diphospho-sugar transferases"/>
    <property type="match status" value="1"/>
</dbReference>
<dbReference type="GO" id="GO:0004475">
    <property type="term" value="F:mannose-1-phosphate guanylyltransferase (GTP) activity"/>
    <property type="evidence" value="ECO:0007669"/>
    <property type="project" value="UniProtKB-EC"/>
</dbReference>
<dbReference type="CDD" id="cd02509">
    <property type="entry name" value="GDP-M1P_Guanylyltransferase"/>
    <property type="match status" value="1"/>
</dbReference>
<dbReference type="InterPro" id="IPR049577">
    <property type="entry name" value="GMPP_N"/>
</dbReference>
<dbReference type="EMBL" id="FQZT01000010">
    <property type="protein sequence ID" value="SHJ56092.1"/>
    <property type="molecule type" value="Genomic_DNA"/>
</dbReference>
<evidence type="ECO:0000313" key="13">
    <source>
        <dbReference type="Proteomes" id="UP000184171"/>
    </source>
</evidence>
<dbReference type="FunFam" id="2.60.120.10:FF:000032">
    <property type="entry name" value="Mannose-1-phosphate guanylyltransferase/mannose-6-phosphate isomerase"/>
    <property type="match status" value="1"/>
</dbReference>
<dbReference type="InterPro" id="IPR006375">
    <property type="entry name" value="Man1P_GuaTrfase/Man6P_Isoase"/>
</dbReference>
<dbReference type="InterPro" id="IPR014710">
    <property type="entry name" value="RmlC-like_jellyroll"/>
</dbReference>
<evidence type="ECO:0000256" key="2">
    <source>
        <dbReference type="ARBA" id="ARBA00012387"/>
    </source>
</evidence>
<evidence type="ECO:0000256" key="5">
    <source>
        <dbReference type="ARBA" id="ARBA00022741"/>
    </source>
</evidence>
<dbReference type="SUPFAM" id="SSF51182">
    <property type="entry name" value="RmlC-like cupins"/>
    <property type="match status" value="1"/>
</dbReference>
<dbReference type="AlphaFoldDB" id="A0A1M6KB09"/>
<comment type="catalytic activity">
    <reaction evidence="7">
        <text>alpha-D-mannose 1-phosphate + GTP + H(+) = GDP-alpha-D-mannose + diphosphate</text>
        <dbReference type="Rhea" id="RHEA:15229"/>
        <dbReference type="ChEBI" id="CHEBI:15378"/>
        <dbReference type="ChEBI" id="CHEBI:33019"/>
        <dbReference type="ChEBI" id="CHEBI:37565"/>
        <dbReference type="ChEBI" id="CHEBI:57527"/>
        <dbReference type="ChEBI" id="CHEBI:58409"/>
        <dbReference type="EC" id="2.7.7.13"/>
    </reaction>
</comment>
<evidence type="ECO:0000256" key="6">
    <source>
        <dbReference type="ARBA" id="ARBA00023134"/>
    </source>
</evidence>
<name>A0A1M6KB09_MALRU</name>
<dbReference type="PANTHER" id="PTHR46390:SF1">
    <property type="entry name" value="MANNOSE-1-PHOSPHATE GUANYLYLTRANSFERASE"/>
    <property type="match status" value="1"/>
</dbReference>
<dbReference type="InterPro" id="IPR001538">
    <property type="entry name" value="Man6P_isomerase-2_C"/>
</dbReference>
<evidence type="ECO:0000256" key="7">
    <source>
        <dbReference type="ARBA" id="ARBA00047343"/>
    </source>
</evidence>
<accession>A0A1M6KB09</accession>
<dbReference type="Pfam" id="PF01050">
    <property type="entry name" value="MannoseP_isomer"/>
    <property type="match status" value="1"/>
</dbReference>
<dbReference type="GO" id="GO:0009298">
    <property type="term" value="P:GDP-mannose biosynthetic process"/>
    <property type="evidence" value="ECO:0007669"/>
    <property type="project" value="TreeGrafter"/>
</dbReference>
<dbReference type="InterPro" id="IPR005835">
    <property type="entry name" value="NTP_transferase_dom"/>
</dbReference>
<evidence type="ECO:0000256" key="3">
    <source>
        <dbReference type="ARBA" id="ARBA00022679"/>
    </source>
</evidence>
<evidence type="ECO:0000256" key="4">
    <source>
        <dbReference type="ARBA" id="ARBA00022695"/>
    </source>
</evidence>
<dbReference type="InterPro" id="IPR051161">
    <property type="entry name" value="Mannose-6P_isomerase_type2"/>
</dbReference>
<feature type="domain" description="Nucleotidyl transferase" evidence="9">
    <location>
        <begin position="4"/>
        <end position="287"/>
    </location>
</feature>
<keyword evidence="3 12" id="KW-0808">Transferase</keyword>
<dbReference type="Pfam" id="PF00483">
    <property type="entry name" value="NTP_transferase"/>
    <property type="match status" value="1"/>
</dbReference>
<dbReference type="RefSeq" id="WP_072909217.1">
    <property type="nucleotide sequence ID" value="NZ_FQZT01000010.1"/>
</dbReference>
<dbReference type="EC" id="2.7.7.13" evidence="2"/>
<evidence type="ECO:0000259" key="10">
    <source>
        <dbReference type="Pfam" id="PF01050"/>
    </source>
</evidence>
<dbReference type="PANTHER" id="PTHR46390">
    <property type="entry name" value="MANNOSE-1-PHOSPHATE GUANYLYLTRANSFERASE"/>
    <property type="match status" value="1"/>
</dbReference>
<dbReference type="GO" id="GO:0005525">
    <property type="term" value="F:GTP binding"/>
    <property type="evidence" value="ECO:0007669"/>
    <property type="project" value="UniProtKB-KW"/>
</dbReference>
<proteinExistence type="inferred from homology"/>
<dbReference type="InterPro" id="IPR011051">
    <property type="entry name" value="RmlC_Cupin_sf"/>
</dbReference>
<dbReference type="OrthoDB" id="9806359at2"/>
<reference evidence="12 13" key="1">
    <citation type="submission" date="2016-11" db="EMBL/GenBank/DDBJ databases">
        <authorList>
            <person name="Jaros S."/>
            <person name="Januszkiewicz K."/>
            <person name="Wedrychowicz H."/>
        </authorList>
    </citation>
    <scope>NUCLEOTIDE SEQUENCE [LARGE SCALE GENOMIC DNA]</scope>
    <source>
        <strain evidence="12 13">DSM 5091</strain>
    </source>
</reference>
<dbReference type="NCBIfam" id="TIGR01479">
    <property type="entry name" value="GMP_PMI"/>
    <property type="match status" value="1"/>
</dbReference>
<keyword evidence="4 12" id="KW-0548">Nucleotidyltransferase</keyword>
<organism evidence="12 13">
    <name type="scientific">Malonomonas rubra DSM 5091</name>
    <dbReference type="NCBI Taxonomy" id="1122189"/>
    <lineage>
        <taxon>Bacteria</taxon>
        <taxon>Pseudomonadati</taxon>
        <taxon>Thermodesulfobacteriota</taxon>
        <taxon>Desulfuromonadia</taxon>
        <taxon>Desulfuromonadales</taxon>
        <taxon>Geopsychrobacteraceae</taxon>
        <taxon>Malonomonas</taxon>
    </lineage>
</organism>
<dbReference type="Pfam" id="PF22640">
    <property type="entry name" value="ManC_GMP_beta-helix"/>
    <property type="match status" value="1"/>
</dbReference>
<keyword evidence="5" id="KW-0547">Nucleotide-binding</keyword>
<dbReference type="CDD" id="cd02213">
    <property type="entry name" value="cupin_PMI_typeII_C"/>
    <property type="match status" value="1"/>
</dbReference>